<feature type="chain" id="PRO_5028797301" evidence="2">
    <location>
        <begin position="33"/>
        <end position="127"/>
    </location>
</feature>
<keyword evidence="2" id="KW-0732">Signal</keyword>
<evidence type="ECO:0000256" key="2">
    <source>
        <dbReference type="SAM" id="SignalP"/>
    </source>
</evidence>
<dbReference type="GeneID" id="113505148"/>
<dbReference type="AlphaFoldDB" id="A0A7E5WTL6"/>
<evidence type="ECO:0000313" key="4">
    <source>
        <dbReference type="RefSeq" id="XP_026743511.1"/>
    </source>
</evidence>
<evidence type="ECO:0000313" key="3">
    <source>
        <dbReference type="Proteomes" id="UP000322000"/>
    </source>
</evidence>
<keyword evidence="3" id="KW-1185">Reference proteome</keyword>
<accession>A0A7E5WTL6</accession>
<dbReference type="Proteomes" id="UP000322000">
    <property type="component" value="Chromosome 24"/>
</dbReference>
<keyword evidence="1" id="KW-0472">Membrane</keyword>
<reference evidence="4" key="1">
    <citation type="submission" date="2025-08" db="UniProtKB">
        <authorList>
            <consortium name="RefSeq"/>
        </authorList>
    </citation>
    <scope>IDENTIFICATION</scope>
</reference>
<proteinExistence type="predicted"/>
<feature type="transmembrane region" description="Helical" evidence="1">
    <location>
        <begin position="98"/>
        <end position="121"/>
    </location>
</feature>
<dbReference type="RefSeq" id="XP_026743511.1">
    <property type="nucleotide sequence ID" value="XM_026887710.1"/>
</dbReference>
<sequence length="127" mass="14283">MFSTICNVAFSMNKMLFLYFVFGFLFFSNAEAHSLNKIENDADLQSALMPQELNPAFFSEKDAPWRAVFPIVGRQRRDIEVVADAPTPAVTVSQNLKLYSRMATCIALAIAAIVEIILYVVEFYTVS</sequence>
<keyword evidence="1" id="KW-0812">Transmembrane</keyword>
<name>A0A7E5WTL6_TRINI</name>
<evidence type="ECO:0000256" key="1">
    <source>
        <dbReference type="SAM" id="Phobius"/>
    </source>
</evidence>
<organism evidence="3 4">
    <name type="scientific">Trichoplusia ni</name>
    <name type="common">Cabbage looper</name>
    <dbReference type="NCBI Taxonomy" id="7111"/>
    <lineage>
        <taxon>Eukaryota</taxon>
        <taxon>Metazoa</taxon>
        <taxon>Ecdysozoa</taxon>
        <taxon>Arthropoda</taxon>
        <taxon>Hexapoda</taxon>
        <taxon>Insecta</taxon>
        <taxon>Pterygota</taxon>
        <taxon>Neoptera</taxon>
        <taxon>Endopterygota</taxon>
        <taxon>Lepidoptera</taxon>
        <taxon>Glossata</taxon>
        <taxon>Ditrysia</taxon>
        <taxon>Noctuoidea</taxon>
        <taxon>Noctuidae</taxon>
        <taxon>Plusiinae</taxon>
        <taxon>Trichoplusia</taxon>
    </lineage>
</organism>
<feature type="signal peptide" evidence="2">
    <location>
        <begin position="1"/>
        <end position="32"/>
    </location>
</feature>
<gene>
    <name evidence="4" type="primary">LOC113505148</name>
</gene>
<keyword evidence="1" id="KW-1133">Transmembrane helix</keyword>
<protein>
    <submittedName>
        <fullName evidence="4">Uncharacterized protein LOC113505148 isoform X2</fullName>
    </submittedName>
</protein>